<accession>A0A8S5NL30</accession>
<name>A0A8S5NL30_9CAUD</name>
<protein>
    <submittedName>
        <fullName evidence="4">Portal protein</fullName>
    </submittedName>
</protein>
<proteinExistence type="predicted"/>
<dbReference type="EMBL" id="BK015192">
    <property type="protein sequence ID" value="DAD95446.1"/>
    <property type="molecule type" value="Genomic_DNA"/>
</dbReference>
<evidence type="ECO:0000256" key="1">
    <source>
        <dbReference type="ARBA" id="ARBA00022950"/>
    </source>
</evidence>
<keyword evidence="1" id="KW-0118">Viral capsid assembly</keyword>
<organism evidence="4">
    <name type="scientific">Siphoviridae sp. ctY1p61</name>
    <dbReference type="NCBI Taxonomy" id="2826373"/>
    <lineage>
        <taxon>Viruses</taxon>
        <taxon>Duplodnaviria</taxon>
        <taxon>Heunggongvirae</taxon>
        <taxon>Uroviricota</taxon>
        <taxon>Caudoviricetes</taxon>
    </lineage>
</organism>
<dbReference type="Pfam" id="PF04860">
    <property type="entry name" value="Phage_portal"/>
    <property type="match status" value="1"/>
</dbReference>
<evidence type="ECO:0000256" key="2">
    <source>
        <dbReference type="ARBA" id="ARBA00023009"/>
    </source>
</evidence>
<evidence type="ECO:0000256" key="3">
    <source>
        <dbReference type="ARBA" id="ARBA00023219"/>
    </source>
</evidence>
<sequence length="394" mass="44446">MALNVWKWLAGGKARSPTMVEITCRELMAAAQEFQLRDLAFWSCANMIANAVARCEFRTFRDGKEVQEREHYLWNVEPNVNQNSTAFLHKLVAKLLTDGECLVISTRQREGYDALVVVDSYMLNGCYPSKQNEYTDVQVGDVSYEKTFREREVLHLRLNHVNIKPVLDGLYTSYCRLITAAMKRYEWDKGQHWKVHVEQMAQGKEDFTAKFTAMIEEQVKTFLDSNGAILPEFDGYAYTNEGGKSTVDLADIQAQAKDIFAFTAKALQIPAVLIDGAVQGTEDAQARFLTGCIDPICDQLEEEINRKRYGYEAMRRDDYLRIDTSGIRHFDMFANAANVEKLVGSAVFTINDILRAAGLPTIPEPWADEHYLTKNIATLSESVTSVSGAKGGNE</sequence>
<dbReference type="InterPro" id="IPR006427">
    <property type="entry name" value="Portal_HK97"/>
</dbReference>
<keyword evidence="2" id="KW-1160">Virus entry into host cell</keyword>
<evidence type="ECO:0000313" key="4">
    <source>
        <dbReference type="EMBL" id="DAD95446.1"/>
    </source>
</evidence>
<keyword evidence="2" id="KW-1162">Viral penetration into host cytoplasm</keyword>
<dbReference type="InterPro" id="IPR006944">
    <property type="entry name" value="Phage/GTA_portal"/>
</dbReference>
<keyword evidence="3" id="KW-0231">Viral genome packaging</keyword>
<keyword evidence="2" id="KW-1171">Viral genome ejection through host cell envelope</keyword>
<dbReference type="NCBIfam" id="TIGR01537">
    <property type="entry name" value="portal_HK97"/>
    <property type="match status" value="1"/>
</dbReference>
<reference evidence="4" key="1">
    <citation type="journal article" date="2021" name="Proc. Natl. Acad. Sci. U.S.A.">
        <title>A Catalog of Tens of Thousands of Viruses from Human Metagenomes Reveals Hidden Associations with Chronic Diseases.</title>
        <authorList>
            <person name="Tisza M.J."/>
            <person name="Buck C.B."/>
        </authorList>
    </citation>
    <scope>NUCLEOTIDE SEQUENCE</scope>
    <source>
        <strain evidence="4">CtY1p61</strain>
    </source>
</reference>
<keyword evidence="1" id="KW-1188">Viral release from host cell</keyword>